<gene>
    <name evidence="1" type="ORF">METZ01_LOCUS313387</name>
</gene>
<name>A0A382NH31_9ZZZZ</name>
<sequence length="211" mass="24584">MTNIELKVPKTDQNSCISVQSEISAQKQLSFNKKVGTVCDLGKWTEKQLKIDIEKLKKLGTDCESQNFTKCLQKSSKKWFFDLAWFVIHENALKSSFLIDFELFVEKSKIHTKALFGRNSAILSFLGSYEKFFDFGESRKGQSYRVSVKIEGEVRLDTHKHEQRFSKNPSENFLKFFFINMVKKSSFTLTTAPEIWYNIGKGKRKRNETDF</sequence>
<protein>
    <submittedName>
        <fullName evidence="1">Uncharacterized protein</fullName>
    </submittedName>
</protein>
<organism evidence="1">
    <name type="scientific">marine metagenome</name>
    <dbReference type="NCBI Taxonomy" id="408172"/>
    <lineage>
        <taxon>unclassified sequences</taxon>
        <taxon>metagenomes</taxon>
        <taxon>ecological metagenomes</taxon>
    </lineage>
</organism>
<reference evidence="1" key="1">
    <citation type="submission" date="2018-05" db="EMBL/GenBank/DDBJ databases">
        <authorList>
            <person name="Lanie J.A."/>
            <person name="Ng W.-L."/>
            <person name="Kazmierczak K.M."/>
            <person name="Andrzejewski T.M."/>
            <person name="Davidsen T.M."/>
            <person name="Wayne K.J."/>
            <person name="Tettelin H."/>
            <person name="Glass J.I."/>
            <person name="Rusch D."/>
            <person name="Podicherti R."/>
            <person name="Tsui H.-C.T."/>
            <person name="Winkler M.E."/>
        </authorList>
    </citation>
    <scope>NUCLEOTIDE SEQUENCE</scope>
</reference>
<feature type="non-terminal residue" evidence="1">
    <location>
        <position position="211"/>
    </location>
</feature>
<dbReference type="AlphaFoldDB" id="A0A382NH31"/>
<accession>A0A382NH31</accession>
<dbReference type="EMBL" id="UINC01100457">
    <property type="protein sequence ID" value="SVC60533.1"/>
    <property type="molecule type" value="Genomic_DNA"/>
</dbReference>
<proteinExistence type="predicted"/>
<evidence type="ECO:0000313" key="1">
    <source>
        <dbReference type="EMBL" id="SVC60533.1"/>
    </source>
</evidence>